<comment type="caution">
    <text evidence="1">The sequence shown here is derived from an EMBL/GenBank/DDBJ whole genome shotgun (WGS) entry which is preliminary data.</text>
</comment>
<keyword evidence="2" id="KW-1185">Reference proteome</keyword>
<evidence type="ECO:0000313" key="1">
    <source>
        <dbReference type="EMBL" id="KAJ8620042.1"/>
    </source>
</evidence>
<organism evidence="1 2">
    <name type="scientific">Persea americana</name>
    <name type="common">Avocado</name>
    <dbReference type="NCBI Taxonomy" id="3435"/>
    <lineage>
        <taxon>Eukaryota</taxon>
        <taxon>Viridiplantae</taxon>
        <taxon>Streptophyta</taxon>
        <taxon>Embryophyta</taxon>
        <taxon>Tracheophyta</taxon>
        <taxon>Spermatophyta</taxon>
        <taxon>Magnoliopsida</taxon>
        <taxon>Magnoliidae</taxon>
        <taxon>Laurales</taxon>
        <taxon>Lauraceae</taxon>
        <taxon>Persea</taxon>
    </lineage>
</organism>
<dbReference type="Proteomes" id="UP001234297">
    <property type="component" value="Chromosome 9"/>
</dbReference>
<evidence type="ECO:0000313" key="2">
    <source>
        <dbReference type="Proteomes" id="UP001234297"/>
    </source>
</evidence>
<sequence>MGVEATKEEKKSRVSDQKTPKHSIEVMRGLNEVIFRLESNEQKRVATSLEISDNVSTRYDYGSNLAIANRTALELAWCQQHGLSCPESSRIAIRVLSQTCTSSVCEHNWSTFDQIHSRRRNRMGQKRLNDLVYVHYDLRLRERQLKRDLHDPLGIQNIMLEDPRR</sequence>
<dbReference type="EMBL" id="CM056817">
    <property type="protein sequence ID" value="KAJ8620042.1"/>
    <property type="molecule type" value="Genomic_DNA"/>
</dbReference>
<proteinExistence type="predicted"/>
<name>A0ACC2KGD3_PERAE</name>
<gene>
    <name evidence="1" type="ORF">MRB53_028571</name>
</gene>
<reference evidence="1 2" key="1">
    <citation type="journal article" date="2022" name="Hortic Res">
        <title>A haplotype resolved chromosomal level avocado genome allows analysis of novel avocado genes.</title>
        <authorList>
            <person name="Nath O."/>
            <person name="Fletcher S.J."/>
            <person name="Hayward A."/>
            <person name="Shaw L.M."/>
            <person name="Masouleh A.K."/>
            <person name="Furtado A."/>
            <person name="Henry R.J."/>
            <person name="Mitter N."/>
        </authorList>
    </citation>
    <scope>NUCLEOTIDE SEQUENCE [LARGE SCALE GENOMIC DNA]</scope>
    <source>
        <strain evidence="2">cv. Hass</strain>
    </source>
</reference>
<accession>A0ACC2KGD3</accession>
<protein>
    <submittedName>
        <fullName evidence="1">Uncharacterized protein</fullName>
    </submittedName>
</protein>